<dbReference type="Proteomes" id="UP001303532">
    <property type="component" value="Chromosome"/>
</dbReference>
<dbReference type="InterPro" id="IPR050624">
    <property type="entry name" value="HTH-type_Tx_Regulator"/>
</dbReference>
<dbReference type="SUPFAM" id="SSF48498">
    <property type="entry name" value="Tetracyclin repressor-like, C-terminal domain"/>
    <property type="match status" value="1"/>
</dbReference>
<evidence type="ECO:0000256" key="1">
    <source>
        <dbReference type="ARBA" id="ARBA00023125"/>
    </source>
</evidence>
<proteinExistence type="predicted"/>
<dbReference type="PANTHER" id="PTHR43479:SF11">
    <property type="entry name" value="ACREF_ENVCD OPERON REPRESSOR-RELATED"/>
    <property type="match status" value="1"/>
</dbReference>
<dbReference type="InterPro" id="IPR036271">
    <property type="entry name" value="Tet_transcr_reg_TetR-rel_C_sf"/>
</dbReference>
<dbReference type="Pfam" id="PF00440">
    <property type="entry name" value="TetR_N"/>
    <property type="match status" value="1"/>
</dbReference>
<evidence type="ECO:0000256" key="2">
    <source>
        <dbReference type="PROSITE-ProRule" id="PRU00335"/>
    </source>
</evidence>
<dbReference type="Gene3D" id="1.10.357.10">
    <property type="entry name" value="Tetracycline Repressor, domain 2"/>
    <property type="match status" value="1"/>
</dbReference>
<dbReference type="PANTHER" id="PTHR43479">
    <property type="entry name" value="ACREF/ENVCD OPERON REPRESSOR-RELATED"/>
    <property type="match status" value="1"/>
</dbReference>
<dbReference type="PRINTS" id="PR00455">
    <property type="entry name" value="HTHTETR"/>
</dbReference>
<dbReference type="EMBL" id="CP116341">
    <property type="protein sequence ID" value="WOV84199.1"/>
    <property type="molecule type" value="Genomic_DNA"/>
</dbReference>
<sequence length="205" mass="23394">MSPRNKEQFKEIRDQRQQELRRSAIQMFSQKGFASAKISDITSNAQLSHGLFYHYFASKEELYIEVIRDILYDFIDLVEQAAEFEMTALGKMEWLTEATHSGSIKEGVYRHILVLQALYSDHLNELAKREIVALYKEAVDGIGSIIKTGQQEGLFVEGDPEELATYHLSLAHGLLLWNARTEKPVQLSTDKVLRQLKKTENGGTC</sequence>
<feature type="domain" description="HTH tetR-type" evidence="3">
    <location>
        <begin position="14"/>
        <end position="74"/>
    </location>
</feature>
<evidence type="ECO:0000259" key="3">
    <source>
        <dbReference type="PROSITE" id="PS50977"/>
    </source>
</evidence>
<evidence type="ECO:0000313" key="5">
    <source>
        <dbReference type="Proteomes" id="UP001303532"/>
    </source>
</evidence>
<keyword evidence="5" id="KW-1185">Reference proteome</keyword>
<dbReference type="InterPro" id="IPR001647">
    <property type="entry name" value="HTH_TetR"/>
</dbReference>
<dbReference type="RefSeq" id="WP_323691856.1">
    <property type="nucleotide sequence ID" value="NZ_CP116341.1"/>
</dbReference>
<reference evidence="4 5" key="1">
    <citation type="submission" date="2023-01" db="EMBL/GenBank/DDBJ databases">
        <title>Sporosarcina sp. nov., isolated from Korean tranditional fermented seafood 'Jeotgal'.</title>
        <authorList>
            <person name="Yang A.-I."/>
        </authorList>
    </citation>
    <scope>NUCLEOTIDE SEQUENCE [LARGE SCALE GENOMIC DNA]</scope>
    <source>
        <strain evidence="4 5">B2O-1</strain>
    </source>
</reference>
<gene>
    <name evidence="4" type="ORF">PGH26_15240</name>
</gene>
<accession>A0ABZ0KZ63</accession>
<dbReference type="InterPro" id="IPR009057">
    <property type="entry name" value="Homeodomain-like_sf"/>
</dbReference>
<evidence type="ECO:0000313" key="4">
    <source>
        <dbReference type="EMBL" id="WOV84199.1"/>
    </source>
</evidence>
<dbReference type="SUPFAM" id="SSF46689">
    <property type="entry name" value="Homeodomain-like"/>
    <property type="match status" value="1"/>
</dbReference>
<organism evidence="4 5">
    <name type="scientific">Sporosarcina jeotgali</name>
    <dbReference type="NCBI Taxonomy" id="3020056"/>
    <lineage>
        <taxon>Bacteria</taxon>
        <taxon>Bacillati</taxon>
        <taxon>Bacillota</taxon>
        <taxon>Bacilli</taxon>
        <taxon>Bacillales</taxon>
        <taxon>Caryophanaceae</taxon>
        <taxon>Sporosarcina</taxon>
    </lineage>
</organism>
<protein>
    <submittedName>
        <fullName evidence="4">TetR/AcrR family transcriptional regulator</fullName>
    </submittedName>
</protein>
<name>A0ABZ0KZ63_9BACL</name>
<dbReference type="PROSITE" id="PS50977">
    <property type="entry name" value="HTH_TETR_2"/>
    <property type="match status" value="1"/>
</dbReference>
<dbReference type="Gene3D" id="1.10.10.60">
    <property type="entry name" value="Homeodomain-like"/>
    <property type="match status" value="1"/>
</dbReference>
<keyword evidence="1 2" id="KW-0238">DNA-binding</keyword>
<feature type="DNA-binding region" description="H-T-H motif" evidence="2">
    <location>
        <begin position="37"/>
        <end position="56"/>
    </location>
</feature>